<evidence type="ECO:0000313" key="2">
    <source>
        <dbReference type="EMBL" id="CAL4067321.1"/>
    </source>
</evidence>
<feature type="transmembrane region" description="Helical" evidence="1">
    <location>
        <begin position="70"/>
        <end position="91"/>
    </location>
</feature>
<proteinExistence type="predicted"/>
<name>A0AAV2PZT8_MEGNR</name>
<sequence>MLFFSSDSYNKYTQVHPYKINNSNVTVICCQVTNVMDSSCIVMFSLQCVSLQISYKITILYVRLVIVTQLILLIPSVSSCTIGLLTAYGLLLRSDTVFNIKFTKYKKI</sequence>
<dbReference type="AlphaFoldDB" id="A0AAV2PZT8"/>
<gene>
    <name evidence="2" type="ORF">MNOR_LOCUS6397</name>
</gene>
<keyword evidence="1" id="KW-1133">Transmembrane helix</keyword>
<accession>A0AAV2PZT8</accession>
<keyword evidence="3" id="KW-1185">Reference proteome</keyword>
<keyword evidence="1" id="KW-0472">Membrane</keyword>
<keyword evidence="1" id="KW-0812">Transmembrane</keyword>
<evidence type="ECO:0000313" key="3">
    <source>
        <dbReference type="Proteomes" id="UP001497623"/>
    </source>
</evidence>
<organism evidence="2 3">
    <name type="scientific">Meganyctiphanes norvegica</name>
    <name type="common">Northern krill</name>
    <name type="synonym">Thysanopoda norvegica</name>
    <dbReference type="NCBI Taxonomy" id="48144"/>
    <lineage>
        <taxon>Eukaryota</taxon>
        <taxon>Metazoa</taxon>
        <taxon>Ecdysozoa</taxon>
        <taxon>Arthropoda</taxon>
        <taxon>Crustacea</taxon>
        <taxon>Multicrustacea</taxon>
        <taxon>Malacostraca</taxon>
        <taxon>Eumalacostraca</taxon>
        <taxon>Eucarida</taxon>
        <taxon>Euphausiacea</taxon>
        <taxon>Euphausiidae</taxon>
        <taxon>Meganyctiphanes</taxon>
    </lineage>
</organism>
<dbReference type="Proteomes" id="UP001497623">
    <property type="component" value="Unassembled WGS sequence"/>
</dbReference>
<evidence type="ECO:0000256" key="1">
    <source>
        <dbReference type="SAM" id="Phobius"/>
    </source>
</evidence>
<comment type="caution">
    <text evidence="2">The sequence shown here is derived from an EMBL/GenBank/DDBJ whole genome shotgun (WGS) entry which is preliminary data.</text>
</comment>
<dbReference type="EMBL" id="CAXKWB010002640">
    <property type="protein sequence ID" value="CAL4067321.1"/>
    <property type="molecule type" value="Genomic_DNA"/>
</dbReference>
<protein>
    <submittedName>
        <fullName evidence="2">Uncharacterized protein</fullName>
    </submittedName>
</protein>
<reference evidence="2 3" key="1">
    <citation type="submission" date="2024-05" db="EMBL/GenBank/DDBJ databases">
        <authorList>
            <person name="Wallberg A."/>
        </authorList>
    </citation>
    <scope>NUCLEOTIDE SEQUENCE [LARGE SCALE GENOMIC DNA]</scope>
</reference>